<reference evidence="2 3" key="1">
    <citation type="submission" date="2021-05" db="EMBL/GenBank/DDBJ databases">
        <title>Mycobacterium acidophilum sp. nov., an extremely acid-tolerant member of the genus Mycobacterium.</title>
        <authorList>
            <person name="Xia J."/>
        </authorList>
    </citation>
    <scope>NUCLEOTIDE SEQUENCE [LARGE SCALE GENOMIC DNA]</scope>
    <source>
        <strain evidence="2 3">M1</strain>
    </source>
</reference>
<sequence>MCNTALNCRKVCNDRQFVARWPIKCLRDVREVIIEVGAHDSPPNEVTPGDPDTKRLAKYVFARMAELDLSVLAAAKLGIVSRSTLVTLGKSQRVPTFVTLARFDNLLNWVPGSAQKTLHGGEPVVREDYTTSTSSTAKLPARTAGASGAVTQQTALDSLNRHIAARLIELGMDRQRFVGTVGLIGTRGLKLDTAGEIPAEDVLLRMDAVLHWAPGSALAVVHGADPVPVKRLRGGPHPAMPPLRTAQDALKGLSAKLSRMGHTIEQAQAEVVRAIDQTTAALAEIENQQALIAEIDLAADALTAPETVIDGTAPDDTTDTVDPGAIEQSPHAGDQDGTGKALPSVPGASTRGSRKSGKKRQ</sequence>
<feature type="region of interest" description="Disordered" evidence="1">
    <location>
        <begin position="306"/>
        <end position="361"/>
    </location>
</feature>
<gene>
    <name evidence="2" type="ORF">KIH27_18640</name>
</gene>
<protein>
    <recommendedName>
        <fullName evidence="4">XRE family transcriptional regulator</fullName>
    </recommendedName>
</protein>
<evidence type="ECO:0000313" key="3">
    <source>
        <dbReference type="Proteomes" id="UP001519535"/>
    </source>
</evidence>
<accession>A0ABS5RMR8</accession>
<feature type="compositionally biased region" description="Basic residues" evidence="1">
    <location>
        <begin position="352"/>
        <end position="361"/>
    </location>
</feature>
<dbReference type="Proteomes" id="UP001519535">
    <property type="component" value="Unassembled WGS sequence"/>
</dbReference>
<dbReference type="EMBL" id="JAHCLR010000050">
    <property type="protein sequence ID" value="MBS9535608.1"/>
    <property type="molecule type" value="Genomic_DNA"/>
</dbReference>
<comment type="caution">
    <text evidence="2">The sequence shown here is derived from an EMBL/GenBank/DDBJ whole genome shotgun (WGS) entry which is preliminary data.</text>
</comment>
<dbReference type="RefSeq" id="WP_214094462.1">
    <property type="nucleotide sequence ID" value="NZ_JAHCLR010000050.1"/>
</dbReference>
<keyword evidence="3" id="KW-1185">Reference proteome</keyword>
<feature type="compositionally biased region" description="Low complexity" evidence="1">
    <location>
        <begin position="306"/>
        <end position="325"/>
    </location>
</feature>
<name>A0ABS5RMR8_9MYCO</name>
<proteinExistence type="predicted"/>
<organism evidence="2 3">
    <name type="scientific">Mycolicibacter acidiphilus</name>
    <dbReference type="NCBI Taxonomy" id="2835306"/>
    <lineage>
        <taxon>Bacteria</taxon>
        <taxon>Bacillati</taxon>
        <taxon>Actinomycetota</taxon>
        <taxon>Actinomycetes</taxon>
        <taxon>Mycobacteriales</taxon>
        <taxon>Mycobacteriaceae</taxon>
        <taxon>Mycolicibacter</taxon>
    </lineage>
</organism>
<evidence type="ECO:0000313" key="2">
    <source>
        <dbReference type="EMBL" id="MBS9535608.1"/>
    </source>
</evidence>
<evidence type="ECO:0000256" key="1">
    <source>
        <dbReference type="SAM" id="MobiDB-lite"/>
    </source>
</evidence>
<evidence type="ECO:0008006" key="4">
    <source>
        <dbReference type="Google" id="ProtNLM"/>
    </source>
</evidence>